<proteinExistence type="predicted"/>
<sequence>MIMVWLTGLVFILSFRYAVTKGTKGVPGRFQCLIEIIFEFVDDIVKEIFQAKDKLIGPLALTIFVWVLLMNSV</sequence>
<dbReference type="Pfam" id="PF00119">
    <property type="entry name" value="ATP-synt_A"/>
    <property type="match status" value="1"/>
</dbReference>
<protein>
    <submittedName>
        <fullName evidence="1">ATP synthase A chain family protein</fullName>
    </submittedName>
</protein>
<dbReference type="EMBL" id="AJSR01002308">
    <property type="protein sequence ID" value="EKM28949.1"/>
    <property type="molecule type" value="Genomic_DNA"/>
</dbReference>
<dbReference type="InterPro" id="IPR000568">
    <property type="entry name" value="ATP_synth_F0_asu"/>
</dbReference>
<dbReference type="Proteomes" id="UP000008367">
    <property type="component" value="Unassembled WGS sequence"/>
</dbReference>
<dbReference type="AlphaFoldDB" id="A0A454CRC2"/>
<dbReference type="STRING" id="669.AL538_23140"/>
<dbReference type="GO" id="GO:0015078">
    <property type="term" value="F:proton transmembrane transporter activity"/>
    <property type="evidence" value="ECO:0007669"/>
    <property type="project" value="InterPro"/>
</dbReference>
<organism evidence="1 2">
    <name type="scientific">Vibrio harveyi</name>
    <name type="common">Beneckea harveyi</name>
    <dbReference type="NCBI Taxonomy" id="669"/>
    <lineage>
        <taxon>Bacteria</taxon>
        <taxon>Pseudomonadati</taxon>
        <taxon>Pseudomonadota</taxon>
        <taxon>Gammaproteobacteria</taxon>
        <taxon>Vibrionales</taxon>
        <taxon>Vibrionaceae</taxon>
        <taxon>Vibrio</taxon>
    </lineage>
</organism>
<name>A0A454CRC2_VIBHA</name>
<evidence type="ECO:0000313" key="2">
    <source>
        <dbReference type="Proteomes" id="UP000008367"/>
    </source>
</evidence>
<feature type="non-terminal residue" evidence="1">
    <location>
        <position position="73"/>
    </location>
</feature>
<dbReference type="GO" id="GO:0015986">
    <property type="term" value="P:proton motive force-driven ATP synthesis"/>
    <property type="evidence" value="ECO:0007669"/>
    <property type="project" value="InterPro"/>
</dbReference>
<comment type="caution">
    <text evidence="1">The sequence shown here is derived from an EMBL/GenBank/DDBJ whole genome shotgun (WGS) entry which is preliminary data.</text>
</comment>
<evidence type="ECO:0000313" key="1">
    <source>
        <dbReference type="EMBL" id="EKM28949.1"/>
    </source>
</evidence>
<gene>
    <name evidence="1" type="ORF">VCHENC02_5199</name>
</gene>
<reference evidence="1 2" key="1">
    <citation type="submission" date="2012-10" db="EMBL/GenBank/DDBJ databases">
        <title>Genome sequence of Vibrio Cholerae HENC-02.</title>
        <authorList>
            <person name="Eppinger M."/>
            <person name="Hasan N.A."/>
            <person name="Sengamalay N."/>
            <person name="Hine E."/>
            <person name="Su Q."/>
            <person name="Daugherty S.C."/>
            <person name="Young S."/>
            <person name="Sadzewicz L."/>
            <person name="Tallon L."/>
            <person name="Cebula T.A."/>
            <person name="Ravel J."/>
            <person name="Colwell R.R."/>
        </authorList>
    </citation>
    <scope>NUCLEOTIDE SEQUENCE [LARGE SCALE GENOMIC DNA]</scope>
    <source>
        <strain evidence="1 2">HENC-02</strain>
    </source>
</reference>
<accession>A0A454CRC2</accession>
<dbReference type="GO" id="GO:0045259">
    <property type="term" value="C:proton-transporting ATP synthase complex"/>
    <property type="evidence" value="ECO:0007669"/>
    <property type="project" value="InterPro"/>
</dbReference>